<evidence type="ECO:0000313" key="1">
    <source>
        <dbReference type="EMBL" id="CAG6519756.1"/>
    </source>
</evidence>
<accession>A0A8D8E1R2</accession>
<protein>
    <submittedName>
        <fullName evidence="1">(northern house mosquito) hypothetical protein</fullName>
    </submittedName>
</protein>
<sequence length="106" mass="12304">MPTLYFYLSQAALIASRIFGWLADWIGPRRDRGGIPGFTAAGMFTDLRTDRHQCHHDNRFQLTLGKSFKRWRGSEKFTGDSIQNLRLQHHLFTTKKLSFFVNISEA</sequence>
<dbReference type="AlphaFoldDB" id="A0A8D8E1R2"/>
<dbReference type="EMBL" id="HBUE01285660">
    <property type="protein sequence ID" value="CAG6571311.1"/>
    <property type="molecule type" value="Transcribed_RNA"/>
</dbReference>
<dbReference type="EMBL" id="HBUE01180054">
    <property type="protein sequence ID" value="CAG6519756.1"/>
    <property type="molecule type" value="Transcribed_RNA"/>
</dbReference>
<organism evidence="1">
    <name type="scientific">Culex pipiens</name>
    <name type="common">House mosquito</name>
    <dbReference type="NCBI Taxonomy" id="7175"/>
    <lineage>
        <taxon>Eukaryota</taxon>
        <taxon>Metazoa</taxon>
        <taxon>Ecdysozoa</taxon>
        <taxon>Arthropoda</taxon>
        <taxon>Hexapoda</taxon>
        <taxon>Insecta</taxon>
        <taxon>Pterygota</taxon>
        <taxon>Neoptera</taxon>
        <taxon>Endopterygota</taxon>
        <taxon>Diptera</taxon>
        <taxon>Nematocera</taxon>
        <taxon>Culicoidea</taxon>
        <taxon>Culicidae</taxon>
        <taxon>Culicinae</taxon>
        <taxon>Culicini</taxon>
        <taxon>Culex</taxon>
        <taxon>Culex</taxon>
    </lineage>
</organism>
<name>A0A8D8E1R2_CULPI</name>
<proteinExistence type="predicted"/>
<reference evidence="1" key="1">
    <citation type="submission" date="2021-05" db="EMBL/GenBank/DDBJ databases">
        <authorList>
            <person name="Alioto T."/>
            <person name="Alioto T."/>
            <person name="Gomez Garrido J."/>
        </authorList>
    </citation>
    <scope>NUCLEOTIDE SEQUENCE</scope>
</reference>